<dbReference type="AlphaFoldDB" id="A0A1V9WZG9"/>
<organism evidence="3 4">
    <name type="scientific">Tropilaelaps mercedesae</name>
    <dbReference type="NCBI Taxonomy" id="418985"/>
    <lineage>
        <taxon>Eukaryota</taxon>
        <taxon>Metazoa</taxon>
        <taxon>Ecdysozoa</taxon>
        <taxon>Arthropoda</taxon>
        <taxon>Chelicerata</taxon>
        <taxon>Arachnida</taxon>
        <taxon>Acari</taxon>
        <taxon>Parasitiformes</taxon>
        <taxon>Mesostigmata</taxon>
        <taxon>Gamasina</taxon>
        <taxon>Dermanyssoidea</taxon>
        <taxon>Laelapidae</taxon>
        <taxon>Tropilaelaps</taxon>
    </lineage>
</organism>
<comment type="caution">
    <text evidence="3">The sequence shown here is derived from an EMBL/GenBank/DDBJ whole genome shotgun (WGS) entry which is preliminary data.</text>
</comment>
<dbReference type="InParanoid" id="A0A1V9WZG9"/>
<dbReference type="GO" id="GO:0016740">
    <property type="term" value="F:transferase activity"/>
    <property type="evidence" value="ECO:0007669"/>
    <property type="project" value="UniProtKB-KW"/>
</dbReference>
<name>A0A1V9WZG9_9ACAR</name>
<proteinExistence type="predicted"/>
<dbReference type="Gene3D" id="3.90.550.10">
    <property type="entry name" value="Spore Coat Polysaccharide Biosynthesis Protein SpsA, Chain A"/>
    <property type="match status" value="1"/>
</dbReference>
<evidence type="ECO:0000313" key="4">
    <source>
        <dbReference type="Proteomes" id="UP000192247"/>
    </source>
</evidence>
<feature type="domain" description="Galactosyltransferase C-terminal" evidence="2">
    <location>
        <begin position="28"/>
        <end position="78"/>
    </location>
</feature>
<dbReference type="EMBL" id="MNPL01031396">
    <property type="protein sequence ID" value="OQR66695.1"/>
    <property type="molecule type" value="Genomic_DNA"/>
</dbReference>
<evidence type="ECO:0000256" key="1">
    <source>
        <dbReference type="ARBA" id="ARBA00022679"/>
    </source>
</evidence>
<dbReference type="STRING" id="418985.A0A1V9WZG9"/>
<keyword evidence="1" id="KW-0808">Transferase</keyword>
<sequence length="89" mass="9799">MAGRLLLLHFPRRRLHPEGRPQPLHLPPLSIVVDTVQYTLPYPDLFGVCALSKQTMQTLNGFSNGFRMGSGGEVNDMATPRTSDLPVAV</sequence>
<keyword evidence="4" id="KW-1185">Reference proteome</keyword>
<evidence type="ECO:0000259" key="2">
    <source>
        <dbReference type="Pfam" id="PF02709"/>
    </source>
</evidence>
<dbReference type="InterPro" id="IPR029044">
    <property type="entry name" value="Nucleotide-diphossugar_trans"/>
</dbReference>
<dbReference type="Pfam" id="PF02709">
    <property type="entry name" value="Glyco_transf_7C"/>
    <property type="match status" value="1"/>
</dbReference>
<accession>A0A1V9WZG9</accession>
<gene>
    <name evidence="3" type="ORF">BIW11_02309</name>
</gene>
<reference evidence="3 4" key="1">
    <citation type="journal article" date="2017" name="Gigascience">
        <title>Draft genome of the honey bee ectoparasitic mite, Tropilaelaps mercedesae, is shaped by the parasitic life history.</title>
        <authorList>
            <person name="Dong X."/>
            <person name="Armstrong S.D."/>
            <person name="Xia D."/>
            <person name="Makepeace B.L."/>
            <person name="Darby A.C."/>
            <person name="Kadowaki T."/>
        </authorList>
    </citation>
    <scope>NUCLEOTIDE SEQUENCE [LARGE SCALE GENOMIC DNA]</scope>
    <source>
        <strain evidence="3">Wuxi-XJTLU</strain>
    </source>
</reference>
<dbReference type="Proteomes" id="UP000192247">
    <property type="component" value="Unassembled WGS sequence"/>
</dbReference>
<dbReference type="InterPro" id="IPR027791">
    <property type="entry name" value="Galactosyl_T_C"/>
</dbReference>
<protein>
    <recommendedName>
        <fullName evidence="2">Galactosyltransferase C-terminal domain-containing protein</fullName>
    </recommendedName>
</protein>
<evidence type="ECO:0000313" key="3">
    <source>
        <dbReference type="EMBL" id="OQR66695.1"/>
    </source>
</evidence>